<organism evidence="15 16">
    <name type="scientific">Lineolata rhizophorae</name>
    <dbReference type="NCBI Taxonomy" id="578093"/>
    <lineage>
        <taxon>Eukaryota</taxon>
        <taxon>Fungi</taxon>
        <taxon>Dikarya</taxon>
        <taxon>Ascomycota</taxon>
        <taxon>Pezizomycotina</taxon>
        <taxon>Dothideomycetes</taxon>
        <taxon>Dothideomycetes incertae sedis</taxon>
        <taxon>Lineolatales</taxon>
        <taxon>Lineolataceae</taxon>
        <taxon>Lineolata</taxon>
    </lineage>
</organism>
<keyword evidence="4 12" id="KW-0349">Heme</keyword>
<dbReference type="InterPro" id="IPR036396">
    <property type="entry name" value="Cyt_P450_sf"/>
</dbReference>
<feature type="transmembrane region" description="Helical" evidence="14">
    <location>
        <begin position="16"/>
        <end position="36"/>
    </location>
</feature>
<keyword evidence="10 13" id="KW-0503">Monooxygenase</keyword>
<name>A0A6A6PF61_9PEZI</name>
<dbReference type="FunFam" id="1.10.630.10:FF:000069">
    <property type="entry name" value="Cytochrome P450, putative (Eurofung)"/>
    <property type="match status" value="1"/>
</dbReference>
<dbReference type="GO" id="GO:0020037">
    <property type="term" value="F:heme binding"/>
    <property type="evidence" value="ECO:0007669"/>
    <property type="project" value="InterPro"/>
</dbReference>
<dbReference type="PANTHER" id="PTHR24305:SF157">
    <property type="entry name" value="N-ACETYLTRYPTOPHAN 6-HYDROXYLASE IVOC-RELATED"/>
    <property type="match status" value="1"/>
</dbReference>
<evidence type="ECO:0000256" key="8">
    <source>
        <dbReference type="ARBA" id="ARBA00023002"/>
    </source>
</evidence>
<evidence type="ECO:0000256" key="5">
    <source>
        <dbReference type="ARBA" id="ARBA00022692"/>
    </source>
</evidence>
<keyword evidence="8 13" id="KW-0560">Oxidoreductase</keyword>
<keyword evidence="6 12" id="KW-0479">Metal-binding</keyword>
<dbReference type="PRINTS" id="PR00463">
    <property type="entry name" value="EP450I"/>
</dbReference>
<evidence type="ECO:0000256" key="1">
    <source>
        <dbReference type="ARBA" id="ARBA00001971"/>
    </source>
</evidence>
<evidence type="ECO:0000256" key="7">
    <source>
        <dbReference type="ARBA" id="ARBA00022989"/>
    </source>
</evidence>
<accession>A0A6A6PF61</accession>
<keyword evidence="5 14" id="KW-0812">Transmembrane</keyword>
<evidence type="ECO:0000256" key="2">
    <source>
        <dbReference type="ARBA" id="ARBA00004167"/>
    </source>
</evidence>
<dbReference type="SUPFAM" id="SSF48264">
    <property type="entry name" value="Cytochrome P450"/>
    <property type="match status" value="1"/>
</dbReference>
<dbReference type="InterPro" id="IPR001128">
    <property type="entry name" value="Cyt_P450"/>
</dbReference>
<comment type="cofactor">
    <cofactor evidence="1 12">
        <name>heme</name>
        <dbReference type="ChEBI" id="CHEBI:30413"/>
    </cofactor>
</comment>
<evidence type="ECO:0000256" key="3">
    <source>
        <dbReference type="ARBA" id="ARBA00010617"/>
    </source>
</evidence>
<comment type="subcellular location">
    <subcellularLocation>
        <location evidence="2">Membrane</location>
        <topology evidence="2">Single-pass membrane protein</topology>
    </subcellularLocation>
</comment>
<keyword evidence="9 12" id="KW-0408">Iron</keyword>
<dbReference type="InterPro" id="IPR002401">
    <property type="entry name" value="Cyt_P450_E_grp-I"/>
</dbReference>
<dbReference type="GO" id="GO:0005506">
    <property type="term" value="F:iron ion binding"/>
    <property type="evidence" value="ECO:0007669"/>
    <property type="project" value="InterPro"/>
</dbReference>
<sequence length="528" mass="60424">MDAVKAVQAQLPGLPVSYWTVAAGLVGLYVLSKTVYRLLLHPLRKFPGPKLAAWTYWYEMYYDVFLGGQYEFQIKKLHQQYGPIVRINPEELHVSEPSFYAVLYTPGPNQENGFRVPKRHKWLRFVRLFGHQDQAFFTTADHDLHKLRRGAVERYFNPANVKKVEALLREKVEIVCQRFTEEGAKGEGVPIKLGMTCLATDIISAYAMGKSYNYLYTDDFFPEWHDIWSNVGRISVLFKPWPWLFNIVDNIPEWCAKRIDKGMAASASTKREAREMILHIKDQRDKGIWKRGEHPTVFHEALNSDLPETEKTADRLQGDGMVIIGAATETMAAVLATTIVHIIANPDVMAKLKAELKEAMPDPYDLAPLTELEKLPYLTGVNREGLRTGFGVVTRLQRISEAPLQFQEWSIPAGTPVSMSSSMMHTDPTIFPNPEKFDPERWADPEESARLYKYMVSFSKGPRQCLGINLAYAELYLTIAALFRRFDMELCDTTEDDVELAADWFVPKFKRDLKEVKAYIRLAPDART</sequence>
<comment type="similarity">
    <text evidence="3 13">Belongs to the cytochrome P450 family.</text>
</comment>
<keyword evidence="7 14" id="KW-1133">Transmembrane helix</keyword>
<dbReference type="Pfam" id="PF00067">
    <property type="entry name" value="p450"/>
    <property type="match status" value="1"/>
</dbReference>
<keyword evidence="16" id="KW-1185">Reference proteome</keyword>
<evidence type="ECO:0000256" key="10">
    <source>
        <dbReference type="ARBA" id="ARBA00023033"/>
    </source>
</evidence>
<gene>
    <name evidence="15" type="ORF">BDY21DRAFT_13687</name>
</gene>
<dbReference type="GO" id="GO:0016705">
    <property type="term" value="F:oxidoreductase activity, acting on paired donors, with incorporation or reduction of molecular oxygen"/>
    <property type="evidence" value="ECO:0007669"/>
    <property type="project" value="InterPro"/>
</dbReference>
<evidence type="ECO:0000256" key="11">
    <source>
        <dbReference type="ARBA" id="ARBA00023136"/>
    </source>
</evidence>
<reference evidence="15" key="1">
    <citation type="journal article" date="2020" name="Stud. Mycol.">
        <title>101 Dothideomycetes genomes: a test case for predicting lifestyles and emergence of pathogens.</title>
        <authorList>
            <person name="Haridas S."/>
            <person name="Albert R."/>
            <person name="Binder M."/>
            <person name="Bloem J."/>
            <person name="Labutti K."/>
            <person name="Salamov A."/>
            <person name="Andreopoulos B."/>
            <person name="Baker S."/>
            <person name="Barry K."/>
            <person name="Bills G."/>
            <person name="Bluhm B."/>
            <person name="Cannon C."/>
            <person name="Castanera R."/>
            <person name="Culley D."/>
            <person name="Daum C."/>
            <person name="Ezra D."/>
            <person name="Gonzalez J."/>
            <person name="Henrissat B."/>
            <person name="Kuo A."/>
            <person name="Liang C."/>
            <person name="Lipzen A."/>
            <person name="Lutzoni F."/>
            <person name="Magnuson J."/>
            <person name="Mondo S."/>
            <person name="Nolan M."/>
            <person name="Ohm R."/>
            <person name="Pangilinan J."/>
            <person name="Park H.-J."/>
            <person name="Ramirez L."/>
            <person name="Alfaro M."/>
            <person name="Sun H."/>
            <person name="Tritt A."/>
            <person name="Yoshinaga Y."/>
            <person name="Zwiers L.-H."/>
            <person name="Turgeon B."/>
            <person name="Goodwin S."/>
            <person name="Spatafora J."/>
            <person name="Crous P."/>
            <person name="Grigoriev I."/>
        </authorList>
    </citation>
    <scope>NUCLEOTIDE SEQUENCE</scope>
    <source>
        <strain evidence="15">ATCC 16933</strain>
    </source>
</reference>
<dbReference type="PANTHER" id="PTHR24305">
    <property type="entry name" value="CYTOCHROME P450"/>
    <property type="match status" value="1"/>
</dbReference>
<evidence type="ECO:0000256" key="14">
    <source>
        <dbReference type="SAM" id="Phobius"/>
    </source>
</evidence>
<dbReference type="PROSITE" id="PS00086">
    <property type="entry name" value="CYTOCHROME_P450"/>
    <property type="match status" value="1"/>
</dbReference>
<dbReference type="InterPro" id="IPR017972">
    <property type="entry name" value="Cyt_P450_CS"/>
</dbReference>
<proteinExistence type="inferred from homology"/>
<dbReference type="OrthoDB" id="3945418at2759"/>
<evidence type="ECO:0000256" key="12">
    <source>
        <dbReference type="PIRSR" id="PIRSR602401-1"/>
    </source>
</evidence>
<keyword evidence="11 14" id="KW-0472">Membrane</keyword>
<protein>
    <submittedName>
        <fullName evidence="15">Cytochrome P450</fullName>
    </submittedName>
</protein>
<dbReference type="InterPro" id="IPR050121">
    <property type="entry name" value="Cytochrome_P450_monoxygenase"/>
</dbReference>
<evidence type="ECO:0000256" key="6">
    <source>
        <dbReference type="ARBA" id="ARBA00022723"/>
    </source>
</evidence>
<evidence type="ECO:0000256" key="4">
    <source>
        <dbReference type="ARBA" id="ARBA00022617"/>
    </source>
</evidence>
<dbReference type="EMBL" id="MU001670">
    <property type="protein sequence ID" value="KAF2462397.1"/>
    <property type="molecule type" value="Genomic_DNA"/>
</dbReference>
<dbReference type="CDD" id="cd11062">
    <property type="entry name" value="CYP58-like"/>
    <property type="match status" value="1"/>
</dbReference>
<dbReference type="Gene3D" id="1.10.630.10">
    <property type="entry name" value="Cytochrome P450"/>
    <property type="match status" value="1"/>
</dbReference>
<dbReference type="AlphaFoldDB" id="A0A6A6PF61"/>
<evidence type="ECO:0000313" key="16">
    <source>
        <dbReference type="Proteomes" id="UP000799766"/>
    </source>
</evidence>
<evidence type="ECO:0000256" key="9">
    <source>
        <dbReference type="ARBA" id="ARBA00023004"/>
    </source>
</evidence>
<dbReference type="GO" id="GO:0004497">
    <property type="term" value="F:monooxygenase activity"/>
    <property type="evidence" value="ECO:0007669"/>
    <property type="project" value="UniProtKB-KW"/>
</dbReference>
<dbReference type="GO" id="GO:0016020">
    <property type="term" value="C:membrane"/>
    <property type="evidence" value="ECO:0007669"/>
    <property type="project" value="UniProtKB-SubCell"/>
</dbReference>
<feature type="binding site" description="axial binding residue" evidence="12">
    <location>
        <position position="465"/>
    </location>
    <ligand>
        <name>heme</name>
        <dbReference type="ChEBI" id="CHEBI:30413"/>
    </ligand>
    <ligandPart>
        <name>Fe</name>
        <dbReference type="ChEBI" id="CHEBI:18248"/>
    </ligandPart>
</feature>
<dbReference type="Proteomes" id="UP000799766">
    <property type="component" value="Unassembled WGS sequence"/>
</dbReference>
<evidence type="ECO:0000256" key="13">
    <source>
        <dbReference type="RuleBase" id="RU000461"/>
    </source>
</evidence>
<evidence type="ECO:0000313" key="15">
    <source>
        <dbReference type="EMBL" id="KAF2462397.1"/>
    </source>
</evidence>